<sequence length="355" mass="40268">MSNRRTVSPVSTCTVLTCTSDRFWDVYDNDELPTVELVRDVLDNVLRPRKTVLRQSDTRFRLDDLLVGMLEEAPDPCGQRYVAVALSLAHEKGTHAVIDVAKAWLDYLFLPMLTIARAFRTEPASSQTPTIDKGHAELRDLIADREQHRCAITEAFDRSFVTELLQQGRGQEIPDVPQLRMQVAHVLPFLLNDLDDPPGVHPQIKDPAQTRDMLQSWTNLDFKKLFGSKINSPMNAIFMTAEEHHSFARFRFYLEKHTYPNSPDKYQARTVQSGRRFSNGRVSTDVRFRQVEGIDPPNPQLLEIHAAFSRVLNLCGAAEYFDGVEQDAESGMTLRMDGTTDIGSLLLCRLPMVAH</sequence>
<evidence type="ECO:0000313" key="3">
    <source>
        <dbReference type="Proteomes" id="UP001295794"/>
    </source>
</evidence>
<dbReference type="AlphaFoldDB" id="A0AAD2HE96"/>
<name>A0AAD2HE96_9AGAR</name>
<dbReference type="Proteomes" id="UP001295794">
    <property type="component" value="Unassembled WGS sequence"/>
</dbReference>
<dbReference type="Pfam" id="PF13391">
    <property type="entry name" value="HNH_2"/>
    <property type="match status" value="1"/>
</dbReference>
<evidence type="ECO:0000313" key="2">
    <source>
        <dbReference type="EMBL" id="CAK5274072.1"/>
    </source>
</evidence>
<comment type="caution">
    <text evidence="2">The sequence shown here is derived from an EMBL/GenBank/DDBJ whole genome shotgun (WGS) entry which is preliminary data.</text>
</comment>
<dbReference type="InterPro" id="IPR003615">
    <property type="entry name" value="HNH_nuc"/>
</dbReference>
<feature type="domain" description="HNH nuclease" evidence="1">
    <location>
        <begin position="178"/>
        <end position="254"/>
    </location>
</feature>
<organism evidence="2 3">
    <name type="scientific">Mycena citricolor</name>
    <dbReference type="NCBI Taxonomy" id="2018698"/>
    <lineage>
        <taxon>Eukaryota</taxon>
        <taxon>Fungi</taxon>
        <taxon>Dikarya</taxon>
        <taxon>Basidiomycota</taxon>
        <taxon>Agaricomycotina</taxon>
        <taxon>Agaricomycetes</taxon>
        <taxon>Agaricomycetidae</taxon>
        <taxon>Agaricales</taxon>
        <taxon>Marasmiineae</taxon>
        <taxon>Mycenaceae</taxon>
        <taxon>Mycena</taxon>
    </lineage>
</organism>
<protein>
    <recommendedName>
        <fullName evidence="1">HNH nuclease domain-containing protein</fullName>
    </recommendedName>
</protein>
<reference evidence="2" key="1">
    <citation type="submission" date="2023-11" db="EMBL/GenBank/DDBJ databases">
        <authorList>
            <person name="De Vega J J."/>
            <person name="De Vega J J."/>
        </authorList>
    </citation>
    <scope>NUCLEOTIDE SEQUENCE</scope>
</reference>
<gene>
    <name evidence="2" type="ORF">MYCIT1_LOCUS20999</name>
</gene>
<evidence type="ECO:0000259" key="1">
    <source>
        <dbReference type="Pfam" id="PF13391"/>
    </source>
</evidence>
<accession>A0AAD2HE96</accession>
<keyword evidence="3" id="KW-1185">Reference proteome</keyword>
<dbReference type="EMBL" id="CAVNYO010000399">
    <property type="protein sequence ID" value="CAK5274072.1"/>
    <property type="molecule type" value="Genomic_DNA"/>
</dbReference>
<proteinExistence type="predicted"/>